<gene>
    <name evidence="1" type="ORF">PXEA_LOCUS13382</name>
</gene>
<proteinExistence type="predicted"/>
<name>A0A448WTM1_9PLAT</name>
<reference evidence="1" key="1">
    <citation type="submission" date="2018-11" db="EMBL/GenBank/DDBJ databases">
        <authorList>
            <consortium name="Pathogen Informatics"/>
        </authorList>
    </citation>
    <scope>NUCLEOTIDE SEQUENCE</scope>
</reference>
<keyword evidence="2" id="KW-1185">Reference proteome</keyword>
<evidence type="ECO:0000313" key="1">
    <source>
        <dbReference type="EMBL" id="VEL19942.1"/>
    </source>
</evidence>
<dbReference type="Proteomes" id="UP000784294">
    <property type="component" value="Unassembled WGS sequence"/>
</dbReference>
<dbReference type="EMBL" id="CAAALY010044003">
    <property type="protein sequence ID" value="VEL19942.1"/>
    <property type="molecule type" value="Genomic_DNA"/>
</dbReference>
<evidence type="ECO:0000313" key="2">
    <source>
        <dbReference type="Proteomes" id="UP000784294"/>
    </source>
</evidence>
<accession>A0A448WTM1</accession>
<dbReference type="AlphaFoldDB" id="A0A448WTM1"/>
<protein>
    <submittedName>
        <fullName evidence="1">Uncharacterized protein</fullName>
    </submittedName>
</protein>
<organism evidence="1 2">
    <name type="scientific">Protopolystoma xenopodis</name>
    <dbReference type="NCBI Taxonomy" id="117903"/>
    <lineage>
        <taxon>Eukaryota</taxon>
        <taxon>Metazoa</taxon>
        <taxon>Spiralia</taxon>
        <taxon>Lophotrochozoa</taxon>
        <taxon>Platyhelminthes</taxon>
        <taxon>Monogenea</taxon>
        <taxon>Polyopisthocotylea</taxon>
        <taxon>Polystomatidea</taxon>
        <taxon>Polystomatidae</taxon>
        <taxon>Protopolystoma</taxon>
    </lineage>
</organism>
<comment type="caution">
    <text evidence="1">The sequence shown here is derived from an EMBL/GenBank/DDBJ whole genome shotgun (WGS) entry which is preliminary data.</text>
</comment>
<sequence length="142" mass="16125">MRDDLGTANGPYRVGTQRCNGLSDREEQGDVRMQNLNALSDSSDEDFDLALPGYQRVNLRFLRRRLSRSGSDSSEQQNHRFAQTFRNPTGDFAASFYSVTAAVYSKQGDGKYSYFYIYCLIALIDNQIRHTLCLITVHSYTG</sequence>